<evidence type="ECO:0000256" key="11">
    <source>
        <dbReference type="ARBA" id="ARBA00023235"/>
    </source>
</evidence>
<dbReference type="InterPro" id="IPR000212">
    <property type="entry name" value="DNA_helicase_UvrD/REP"/>
</dbReference>
<comment type="catalytic activity">
    <reaction evidence="14">
        <text>ATP + H2O = ADP + phosphate + H(+)</text>
        <dbReference type="Rhea" id="RHEA:13065"/>
        <dbReference type="ChEBI" id="CHEBI:15377"/>
        <dbReference type="ChEBI" id="CHEBI:15378"/>
        <dbReference type="ChEBI" id="CHEBI:30616"/>
        <dbReference type="ChEBI" id="CHEBI:43474"/>
        <dbReference type="ChEBI" id="CHEBI:456216"/>
        <dbReference type="EC" id="5.6.2.4"/>
    </reaction>
</comment>
<dbReference type="GO" id="GO:0033202">
    <property type="term" value="C:DNA helicase complex"/>
    <property type="evidence" value="ECO:0007669"/>
    <property type="project" value="TreeGrafter"/>
</dbReference>
<dbReference type="Gene3D" id="3.40.50.300">
    <property type="entry name" value="P-loop containing nucleotide triphosphate hydrolases"/>
    <property type="match status" value="3"/>
</dbReference>
<dbReference type="PROSITE" id="PS51198">
    <property type="entry name" value="UVRD_HELICASE_ATP_BIND"/>
    <property type="match status" value="1"/>
</dbReference>
<dbReference type="InterPro" id="IPR038726">
    <property type="entry name" value="PDDEXK_AddAB-type"/>
</dbReference>
<dbReference type="Gene3D" id="3.90.320.10">
    <property type="match status" value="1"/>
</dbReference>
<evidence type="ECO:0000256" key="4">
    <source>
        <dbReference type="ARBA" id="ARBA00022763"/>
    </source>
</evidence>
<evidence type="ECO:0000256" key="9">
    <source>
        <dbReference type="ARBA" id="ARBA00023125"/>
    </source>
</evidence>
<evidence type="ECO:0000313" key="19">
    <source>
        <dbReference type="EMBL" id="HCT15502.1"/>
    </source>
</evidence>
<dbReference type="Proteomes" id="UP000261739">
    <property type="component" value="Unassembled WGS sequence"/>
</dbReference>
<proteinExistence type="inferred from homology"/>
<comment type="caution">
    <text evidence="19">The sequence shown here is derived from an EMBL/GenBank/DDBJ whole genome shotgun (WGS) entry which is preliminary data.</text>
</comment>
<dbReference type="RefSeq" id="WP_010119659.1">
    <property type="nucleotide sequence ID" value="NZ_DAITTW010000041.1"/>
</dbReference>
<evidence type="ECO:0000256" key="16">
    <source>
        <dbReference type="SAM" id="MobiDB-lite"/>
    </source>
</evidence>
<dbReference type="GO" id="GO:0003677">
    <property type="term" value="F:DNA binding"/>
    <property type="evidence" value="ECO:0007669"/>
    <property type="project" value="UniProtKB-KW"/>
</dbReference>
<dbReference type="InterPro" id="IPR013986">
    <property type="entry name" value="DExx_box_DNA_helicase_dom_sf"/>
</dbReference>
<keyword evidence="4" id="KW-0227">DNA damage</keyword>
<evidence type="ECO:0000313" key="20">
    <source>
        <dbReference type="Proteomes" id="UP000261739"/>
    </source>
</evidence>
<dbReference type="EMBL" id="DQID01000308">
    <property type="protein sequence ID" value="HCT15502.1"/>
    <property type="molecule type" value="Genomic_DNA"/>
</dbReference>
<dbReference type="CDD" id="cd17932">
    <property type="entry name" value="DEXQc_UvrD"/>
    <property type="match status" value="1"/>
</dbReference>
<keyword evidence="2" id="KW-0540">Nuclease</keyword>
<keyword evidence="11" id="KW-0413">Isomerase</keyword>
<dbReference type="PANTHER" id="PTHR11070">
    <property type="entry name" value="UVRD / RECB / PCRA DNA HELICASE FAMILY MEMBER"/>
    <property type="match status" value="1"/>
</dbReference>
<dbReference type="SUPFAM" id="SSF52540">
    <property type="entry name" value="P-loop containing nucleoside triphosphate hydrolases"/>
    <property type="match status" value="1"/>
</dbReference>
<evidence type="ECO:0000256" key="1">
    <source>
        <dbReference type="ARBA" id="ARBA00009922"/>
    </source>
</evidence>
<dbReference type="STRING" id="863239.GCA_000213935_02025"/>
<evidence type="ECO:0000256" key="14">
    <source>
        <dbReference type="ARBA" id="ARBA00048988"/>
    </source>
</evidence>
<dbReference type="InterPro" id="IPR014016">
    <property type="entry name" value="UvrD-like_ATP-bd"/>
</dbReference>
<feature type="compositionally biased region" description="Low complexity" evidence="16">
    <location>
        <begin position="987"/>
        <end position="996"/>
    </location>
</feature>
<evidence type="ECO:0000256" key="13">
    <source>
        <dbReference type="ARBA" id="ARBA00034808"/>
    </source>
</evidence>
<evidence type="ECO:0000256" key="7">
    <source>
        <dbReference type="ARBA" id="ARBA00022839"/>
    </source>
</evidence>
<evidence type="ECO:0000256" key="12">
    <source>
        <dbReference type="ARBA" id="ARBA00034617"/>
    </source>
</evidence>
<keyword evidence="8 15" id="KW-0067">ATP-binding</keyword>
<keyword evidence="5 15" id="KW-0378">Hydrolase</keyword>
<feature type="domain" description="UvrD-like helicase C-terminal" evidence="18">
    <location>
        <begin position="396"/>
        <end position="753"/>
    </location>
</feature>
<keyword evidence="10" id="KW-0234">DNA repair</keyword>
<sequence>MTHLDPTALIDPVELSQQWLRQEYAPTPQQAAVIGASAGPTLVVAGAGAGKTETMAARVVWLVANGLVLPEQVLGLTFTRKAARELGVRIRSRLQALAASGLVDDLPADDPRRRALQAITPTVATYDSYAGDIVREYGLLLPMEPAGRIITDTERWMIARDVVLSRTEGFTTHRSVPSIIDDMLELNDGMDNHLAGADEVDEECRITAVELDGLPDRDGKVLKGVDGRLTAIGDALTYRRELLTVVADYRARLSEMNLLTFGQQMSKAAQLVDAHPEVGEAQRRRFRVVMLDEYQDTGHAQRVLLRGLFGGGADPDLTVTAVGDPMQSIYGFRGATAANLAHFRTDFPVADPASDPAGDGAPTPAPRLELTTSWRNPARVLDLANTVSRWSMADGAGGSGAGGDDAGDGTGAPVSPLVSRPGAGTGEVKAAWFDTREEELTWLADDLADRYRNRDTSAGAAPFSAAVLLRKNAEARPLHDLLVERGVPVETTAGPGLLEVPEVADVYATLRILVDPADDIALLRLLTGVRWNIGAADLQALARRVDQLSQRDRRYRQHSPGADAADGADGAGAVDVVDGAENTGLTALVTPQPGDSPAMAGVRRRLAEIDRDAARVPVGLAEALADLRGMTEFGMSDEGVRRLSDLGRELRYLRLQSLGKPLPDLIADIEQMTGVRTEVLTRYHREPGRSIGTSHLDRFAEVVRSFADLSTASPGALVDYLRSAEEREKGLEAGEVEVLTDCVQLLTVHKAKGLEWDIVAVPHATRATYADAVKRPTVTSWTTNARVLPSGLRGDATDDPSDTTGMPVLDLSDVVDRKGVVEAEDRFKEQLGVHDAKEDDRLFYVALTRSRRVLLVSGAAFNGTAKKPVDPSVALTLIRDRLAATAPECVVTWSDLGMVYSKAELKRLEKGPHHREDAVMVPASPAARNDLVADVVRVIPTPPPARWPRPTLTERQPGVADGTGLVTAAGETTGVTIGETTGGTDGGTAPDPDPGTLADQWRRETALLIREYTARSAPEVVVPLGARLTATEAVSLSRNPEEFARRRRRPVPLEPRPYTKRGTAFHNWVERHFGTGTGQLFDEDELPGAADATLADPALTRLKERFLDSTWAARTPVTVEGSYSVTLAGHLFEGRIDAVFHDGDDPLSGWTVVDWKTGRRPVGRDLQDASMQLAVYRLAWAKLLSSRQGVTVPPDAVRACFHYVLSNETYEPGTLPSAEDLADWIGGHGDE</sequence>
<feature type="compositionally biased region" description="Low complexity" evidence="16">
    <location>
        <begin position="350"/>
        <end position="362"/>
    </location>
</feature>
<feature type="region of interest" description="Disordered" evidence="16">
    <location>
        <begin position="550"/>
        <end position="572"/>
    </location>
</feature>
<feature type="region of interest" description="Disordered" evidence="16">
    <location>
        <begin position="350"/>
        <end position="369"/>
    </location>
</feature>
<gene>
    <name evidence="19" type="ORF">DIW82_12175</name>
</gene>
<dbReference type="InterPro" id="IPR011604">
    <property type="entry name" value="PDDEXK-like_dom_sf"/>
</dbReference>
<dbReference type="GO" id="GO:0005524">
    <property type="term" value="F:ATP binding"/>
    <property type="evidence" value="ECO:0007669"/>
    <property type="project" value="UniProtKB-UniRule"/>
</dbReference>
<dbReference type="GO" id="GO:0000725">
    <property type="term" value="P:recombinational repair"/>
    <property type="evidence" value="ECO:0007669"/>
    <property type="project" value="TreeGrafter"/>
</dbReference>
<accession>A0A3D4T1T8</accession>
<reference evidence="19 20" key="1">
    <citation type="journal article" date="2018" name="Nat. Biotechnol.">
        <title>A standardized bacterial taxonomy based on genome phylogeny substantially revises the tree of life.</title>
        <authorList>
            <person name="Parks D.H."/>
            <person name="Chuvochina M."/>
            <person name="Waite D.W."/>
            <person name="Rinke C."/>
            <person name="Skarshewski A."/>
            <person name="Chaumeil P.A."/>
            <person name="Hugenholtz P."/>
        </authorList>
    </citation>
    <scope>NUCLEOTIDE SEQUENCE [LARGE SCALE GENOMIC DNA]</scope>
    <source>
        <strain evidence="19">UBA11247</strain>
    </source>
</reference>
<dbReference type="Pfam" id="PF13361">
    <property type="entry name" value="UvrD_C"/>
    <property type="match status" value="2"/>
</dbReference>
<keyword evidence="6 15" id="KW-0347">Helicase</keyword>
<dbReference type="GO" id="GO:0005829">
    <property type="term" value="C:cytosol"/>
    <property type="evidence" value="ECO:0007669"/>
    <property type="project" value="TreeGrafter"/>
</dbReference>
<dbReference type="Pfam" id="PF12705">
    <property type="entry name" value="PDDEXK_1"/>
    <property type="match status" value="1"/>
</dbReference>
<evidence type="ECO:0000256" key="3">
    <source>
        <dbReference type="ARBA" id="ARBA00022741"/>
    </source>
</evidence>
<keyword evidence="7" id="KW-0269">Exonuclease</keyword>
<comment type="similarity">
    <text evidence="1">Belongs to the helicase family. UvrD subfamily.</text>
</comment>
<evidence type="ECO:0000256" key="8">
    <source>
        <dbReference type="ARBA" id="ARBA00022840"/>
    </source>
</evidence>
<comment type="catalytic activity">
    <reaction evidence="12">
        <text>Couples ATP hydrolysis with the unwinding of duplex DNA by translocating in the 3'-5' direction.</text>
        <dbReference type="EC" id="5.6.2.4"/>
    </reaction>
</comment>
<feature type="region of interest" description="Disordered" evidence="16">
    <location>
        <begin position="394"/>
        <end position="423"/>
    </location>
</feature>
<feature type="binding site" evidence="15">
    <location>
        <begin position="45"/>
        <end position="52"/>
    </location>
    <ligand>
        <name>ATP</name>
        <dbReference type="ChEBI" id="CHEBI:30616"/>
    </ligand>
</feature>
<keyword evidence="9" id="KW-0238">DNA-binding</keyword>
<feature type="domain" description="UvrD-like helicase ATP-binding" evidence="17">
    <location>
        <begin position="24"/>
        <end position="377"/>
    </location>
</feature>
<dbReference type="PANTHER" id="PTHR11070:SF55">
    <property type="entry name" value="DNA 3'-5' HELICASE"/>
    <property type="match status" value="1"/>
</dbReference>
<feature type="region of interest" description="Disordered" evidence="16">
    <location>
        <begin position="942"/>
        <end position="961"/>
    </location>
</feature>
<feature type="region of interest" description="Disordered" evidence="16">
    <location>
        <begin position="975"/>
        <end position="996"/>
    </location>
</feature>
<evidence type="ECO:0000256" key="15">
    <source>
        <dbReference type="PROSITE-ProRule" id="PRU00560"/>
    </source>
</evidence>
<dbReference type="PROSITE" id="PS51217">
    <property type="entry name" value="UVRD_HELICASE_CTER"/>
    <property type="match status" value="1"/>
</dbReference>
<organism evidence="19 20">
    <name type="scientific">Corynebacterium nuruki</name>
    <dbReference type="NCBI Taxonomy" id="1032851"/>
    <lineage>
        <taxon>Bacteria</taxon>
        <taxon>Bacillati</taxon>
        <taxon>Actinomycetota</taxon>
        <taxon>Actinomycetes</taxon>
        <taxon>Mycobacteriales</taxon>
        <taxon>Corynebacteriaceae</taxon>
        <taxon>Corynebacterium</taxon>
    </lineage>
</organism>
<dbReference type="GO" id="GO:0004527">
    <property type="term" value="F:exonuclease activity"/>
    <property type="evidence" value="ECO:0007669"/>
    <property type="project" value="UniProtKB-KW"/>
</dbReference>
<evidence type="ECO:0000256" key="6">
    <source>
        <dbReference type="ARBA" id="ARBA00022806"/>
    </source>
</evidence>
<keyword evidence="3 15" id="KW-0547">Nucleotide-binding</keyword>
<dbReference type="Pfam" id="PF00580">
    <property type="entry name" value="UvrD-helicase"/>
    <property type="match status" value="1"/>
</dbReference>
<feature type="compositionally biased region" description="Low complexity" evidence="16">
    <location>
        <begin position="561"/>
        <end position="572"/>
    </location>
</feature>
<feature type="compositionally biased region" description="Gly residues" evidence="16">
    <location>
        <begin position="395"/>
        <end position="410"/>
    </location>
</feature>
<protein>
    <recommendedName>
        <fullName evidence="13">DNA 3'-5' helicase</fullName>
        <ecNumber evidence="13">5.6.2.4</ecNumber>
    </recommendedName>
</protein>
<dbReference type="InterPro" id="IPR027417">
    <property type="entry name" value="P-loop_NTPase"/>
</dbReference>
<evidence type="ECO:0000256" key="10">
    <source>
        <dbReference type="ARBA" id="ARBA00023204"/>
    </source>
</evidence>
<dbReference type="Gene3D" id="1.10.486.10">
    <property type="entry name" value="PCRA, domain 4"/>
    <property type="match status" value="1"/>
</dbReference>
<dbReference type="GO" id="GO:0043138">
    <property type="term" value="F:3'-5' DNA helicase activity"/>
    <property type="evidence" value="ECO:0007669"/>
    <property type="project" value="UniProtKB-EC"/>
</dbReference>
<dbReference type="AlphaFoldDB" id="A0A3D4T1T8"/>
<evidence type="ECO:0000256" key="2">
    <source>
        <dbReference type="ARBA" id="ARBA00022722"/>
    </source>
</evidence>
<dbReference type="InterPro" id="IPR014017">
    <property type="entry name" value="DNA_helicase_UvrD-like_C"/>
</dbReference>
<dbReference type="Gene3D" id="1.10.10.160">
    <property type="match status" value="1"/>
</dbReference>
<name>A0A3D4T1T8_9CORY</name>
<evidence type="ECO:0000259" key="18">
    <source>
        <dbReference type="PROSITE" id="PS51217"/>
    </source>
</evidence>
<evidence type="ECO:0000256" key="5">
    <source>
        <dbReference type="ARBA" id="ARBA00022801"/>
    </source>
</evidence>
<dbReference type="EC" id="5.6.2.4" evidence="13"/>
<evidence type="ECO:0000259" key="17">
    <source>
        <dbReference type="PROSITE" id="PS51198"/>
    </source>
</evidence>